<dbReference type="SUPFAM" id="SSF55729">
    <property type="entry name" value="Acyl-CoA N-acyltransferases (Nat)"/>
    <property type="match status" value="1"/>
</dbReference>
<dbReference type="Proteomes" id="UP000680714">
    <property type="component" value="Unassembled WGS sequence"/>
</dbReference>
<name>A0ABS5IA40_9PROT</name>
<dbReference type="InterPro" id="IPR016181">
    <property type="entry name" value="Acyl_CoA_acyltransferase"/>
</dbReference>
<protein>
    <submittedName>
        <fullName evidence="2">GNAT family N-acetyltransferase</fullName>
    </submittedName>
</protein>
<evidence type="ECO:0000313" key="3">
    <source>
        <dbReference type="Proteomes" id="UP000680714"/>
    </source>
</evidence>
<organism evidence="2 3">
    <name type="scientific">Magnetospirillum sulfuroxidans</name>
    <dbReference type="NCBI Taxonomy" id="611300"/>
    <lineage>
        <taxon>Bacteria</taxon>
        <taxon>Pseudomonadati</taxon>
        <taxon>Pseudomonadota</taxon>
        <taxon>Alphaproteobacteria</taxon>
        <taxon>Rhodospirillales</taxon>
        <taxon>Rhodospirillaceae</taxon>
        <taxon>Magnetospirillum</taxon>
    </lineage>
</organism>
<dbReference type="InterPro" id="IPR000182">
    <property type="entry name" value="GNAT_dom"/>
</dbReference>
<reference evidence="2 3" key="1">
    <citation type="submission" date="2021-04" db="EMBL/GenBank/DDBJ databases">
        <title>Magnetospirillum sulfuroxidans sp. nov., a facultative chemolithoautotrophic sulfur-oxidizing alphaproteobacterium isolated from freshwater sediment and proposals for Paramagetospirillum gen. nov., and Magnetospirillaceae fam. nov.</title>
        <authorList>
            <person name="Koziaeva V."/>
            <person name="Geelhoed J.S."/>
            <person name="Sorokin D.Y."/>
            <person name="Grouzdev D.S."/>
        </authorList>
    </citation>
    <scope>NUCLEOTIDE SEQUENCE [LARGE SCALE GENOMIC DNA]</scope>
    <source>
        <strain evidence="2 3">J10</strain>
    </source>
</reference>
<evidence type="ECO:0000313" key="2">
    <source>
        <dbReference type="EMBL" id="MBR9971301.1"/>
    </source>
</evidence>
<dbReference type="Pfam" id="PF00583">
    <property type="entry name" value="Acetyltransf_1"/>
    <property type="match status" value="1"/>
</dbReference>
<dbReference type="RefSeq" id="WP_211546947.1">
    <property type="nucleotide sequence ID" value="NZ_JAGTUF010000004.1"/>
</dbReference>
<comment type="caution">
    <text evidence="2">The sequence shown here is derived from an EMBL/GenBank/DDBJ whole genome shotgun (WGS) entry which is preliminary data.</text>
</comment>
<accession>A0ABS5IA40</accession>
<dbReference type="EMBL" id="JAGTUF010000004">
    <property type="protein sequence ID" value="MBR9971301.1"/>
    <property type="molecule type" value="Genomic_DNA"/>
</dbReference>
<evidence type="ECO:0000259" key="1">
    <source>
        <dbReference type="PROSITE" id="PS51186"/>
    </source>
</evidence>
<proteinExistence type="predicted"/>
<dbReference type="PROSITE" id="PS51186">
    <property type="entry name" value="GNAT"/>
    <property type="match status" value="1"/>
</dbReference>
<sequence length="184" mass="20648">MTGTWLAEALLLTAVDANPPPSPFALRPITLPADLAFLLDLYRQSRAREMALVPWPEEHKRAFLSQQFTAQHFDYENRFVQRRFCLVLRQGKPIGRLYLAETSPGRLRVVDISLVTKMQGRGCGTLLLRWLINLCEGAGAGVELHVQQGNPARRLYQRLGFVQTTASHGPYDFMCLEPAAIAVS</sequence>
<gene>
    <name evidence="2" type="ORF">KEC16_06220</name>
</gene>
<dbReference type="CDD" id="cd04301">
    <property type="entry name" value="NAT_SF"/>
    <property type="match status" value="1"/>
</dbReference>
<dbReference type="Gene3D" id="3.40.630.30">
    <property type="match status" value="1"/>
</dbReference>
<feature type="domain" description="N-acetyltransferase" evidence="1">
    <location>
        <begin position="24"/>
        <end position="184"/>
    </location>
</feature>
<keyword evidence="3" id="KW-1185">Reference proteome</keyword>